<evidence type="ECO:0000313" key="2">
    <source>
        <dbReference type="Proteomes" id="UP000886998"/>
    </source>
</evidence>
<dbReference type="Proteomes" id="UP000886998">
    <property type="component" value="Unassembled WGS sequence"/>
</dbReference>
<evidence type="ECO:0000313" key="1">
    <source>
        <dbReference type="EMBL" id="GFS43110.1"/>
    </source>
</evidence>
<reference evidence="1" key="1">
    <citation type="submission" date="2020-08" db="EMBL/GenBank/DDBJ databases">
        <title>Multicomponent nature underlies the extraordinary mechanical properties of spider dragline silk.</title>
        <authorList>
            <person name="Kono N."/>
            <person name="Nakamura H."/>
            <person name="Mori M."/>
            <person name="Yoshida Y."/>
            <person name="Ohtoshi R."/>
            <person name="Malay A.D."/>
            <person name="Moran D.A.P."/>
            <person name="Tomita M."/>
            <person name="Numata K."/>
            <person name="Arakawa K."/>
        </authorList>
    </citation>
    <scope>NUCLEOTIDE SEQUENCE</scope>
</reference>
<dbReference type="EMBL" id="BMAV01025632">
    <property type="protein sequence ID" value="GFS43110.1"/>
    <property type="molecule type" value="Genomic_DNA"/>
</dbReference>
<name>A0A8X6JXI0_9ARAC</name>
<protein>
    <submittedName>
        <fullName evidence="1">Uncharacterized protein</fullName>
    </submittedName>
</protein>
<keyword evidence="2" id="KW-1185">Reference proteome</keyword>
<gene>
    <name evidence="1" type="ORF">TNIN_340281</name>
</gene>
<comment type="caution">
    <text evidence="1">The sequence shown here is derived from an EMBL/GenBank/DDBJ whole genome shotgun (WGS) entry which is preliminary data.</text>
</comment>
<accession>A0A8X6JXI0</accession>
<organism evidence="1 2">
    <name type="scientific">Trichonephila inaurata madagascariensis</name>
    <dbReference type="NCBI Taxonomy" id="2747483"/>
    <lineage>
        <taxon>Eukaryota</taxon>
        <taxon>Metazoa</taxon>
        <taxon>Ecdysozoa</taxon>
        <taxon>Arthropoda</taxon>
        <taxon>Chelicerata</taxon>
        <taxon>Arachnida</taxon>
        <taxon>Araneae</taxon>
        <taxon>Araneomorphae</taxon>
        <taxon>Entelegynae</taxon>
        <taxon>Araneoidea</taxon>
        <taxon>Nephilidae</taxon>
        <taxon>Trichonephila</taxon>
        <taxon>Trichonephila inaurata</taxon>
    </lineage>
</organism>
<sequence>MDVENPPSEKSEKSEVRSRATARFLVHVESWQRHPTASARRWVFVTFLPPRHYTHSPPESSLALHSSHRSRLGACGNLVTTASRPVAAVGVRHKISDGALHFPYFRASVPTNKIGVFEWNYNSTSGLECT</sequence>
<proteinExistence type="predicted"/>
<dbReference type="AlphaFoldDB" id="A0A8X6JXI0"/>